<organism evidence="1 2">
    <name type="scientific">Leuconostoc gasicomitatum</name>
    <dbReference type="NCBI Taxonomy" id="115778"/>
    <lineage>
        <taxon>Bacteria</taxon>
        <taxon>Bacillati</taxon>
        <taxon>Bacillota</taxon>
        <taxon>Bacilli</taxon>
        <taxon>Lactobacillales</taxon>
        <taxon>Lactobacillaceae</taxon>
        <taxon>Leuconostoc</taxon>
        <taxon>Leuconostoc gelidum group</taxon>
    </lineage>
</organism>
<gene>
    <name evidence="1" type="ORF">KIJ12_05780</name>
</gene>
<name>A0A9Q3XTG2_9LACO</name>
<accession>A0A9Q3XTG2</accession>
<sequence>MNDKNLLMMYLNTTVAHLISDVETVEDYNSSFLKKEDLKKQTDRLSTTALLLGDLLDKLNEVI</sequence>
<dbReference type="AlphaFoldDB" id="A0A9Q3XTG2"/>
<dbReference type="RefSeq" id="WP_224144182.1">
    <property type="nucleotide sequence ID" value="NZ_JAHBFI010000014.1"/>
</dbReference>
<reference evidence="1" key="1">
    <citation type="submission" date="2021-05" db="EMBL/GenBank/DDBJ databases">
        <title>Pangenome of Leuconostoc gelidum warrants species status for Leuconostoc gelidum subsp. gasicomitatum.</title>
        <authorList>
            <person name="Johansson P."/>
            <person name="Sade E."/>
            <person name="Hultman J."/>
            <person name="Auvinen P."/>
            <person name="Bjorkroth J."/>
        </authorList>
    </citation>
    <scope>NUCLEOTIDE SEQUENCE</scope>
    <source>
        <strain evidence="1">A.21.4</strain>
    </source>
</reference>
<evidence type="ECO:0000313" key="1">
    <source>
        <dbReference type="EMBL" id="MBZ5962655.1"/>
    </source>
</evidence>
<dbReference type="Proteomes" id="UP000752647">
    <property type="component" value="Unassembled WGS sequence"/>
</dbReference>
<comment type="caution">
    <text evidence="1">The sequence shown here is derived from an EMBL/GenBank/DDBJ whole genome shotgun (WGS) entry which is preliminary data.</text>
</comment>
<dbReference type="EMBL" id="JAHBFI010000014">
    <property type="protein sequence ID" value="MBZ5962655.1"/>
    <property type="molecule type" value="Genomic_DNA"/>
</dbReference>
<protein>
    <submittedName>
        <fullName evidence="1">Uncharacterized protein</fullName>
    </submittedName>
</protein>
<proteinExistence type="predicted"/>
<evidence type="ECO:0000313" key="2">
    <source>
        <dbReference type="Proteomes" id="UP000752647"/>
    </source>
</evidence>